<comment type="similarity">
    <text evidence="2">Belongs to the CLPTM1 family.</text>
</comment>
<sequence>MVGLSTRALLWRCFSQFIVFLYLFDQKTSLLVLIPSGAGVIVEAWKVKKAFRMTVSMENGIPRLTFRSASEAEEQTDGFDSEAMHYLVYLLLPICIGGSCYSLLYTSHKSWYSWIVQSAANGVYAFGFLFMLPQLFVNYKLKSVSHLPWRVFMYKAFNTFIDDLFAFIITMPTAHRMACFRDDVVFLIYLYQRYLYPVDKTRPNEYDGSVEVVSEESKKTK</sequence>
<organism evidence="16 17">
    <name type="scientific">Steinernema glaseri</name>
    <dbReference type="NCBI Taxonomy" id="37863"/>
    <lineage>
        <taxon>Eukaryota</taxon>
        <taxon>Metazoa</taxon>
        <taxon>Ecdysozoa</taxon>
        <taxon>Nematoda</taxon>
        <taxon>Chromadorea</taxon>
        <taxon>Rhabditida</taxon>
        <taxon>Tylenchina</taxon>
        <taxon>Panagrolaimomorpha</taxon>
        <taxon>Strongyloidoidea</taxon>
        <taxon>Steinernematidae</taxon>
        <taxon>Steinernema</taxon>
    </lineage>
</organism>
<evidence type="ECO:0000256" key="5">
    <source>
        <dbReference type="ARBA" id="ARBA00023136"/>
    </source>
</evidence>
<evidence type="ECO:0000256" key="2">
    <source>
        <dbReference type="ARBA" id="ARBA00009310"/>
    </source>
</evidence>
<dbReference type="InterPro" id="IPR008429">
    <property type="entry name" value="CLPTM1"/>
</dbReference>
<evidence type="ECO:0000256" key="8">
    <source>
        <dbReference type="ARBA" id="ARBA00035895"/>
    </source>
</evidence>
<keyword evidence="4 15" id="KW-1133">Transmembrane helix</keyword>
<comment type="catalytic activity">
    <reaction evidence="14">
        <text>a 6-(alpha-D-glucosaminyl)-1-(1,2-diacyl-sn-glycero-3-phospho)-1D-myo-inositol(in) = a 6-(alpha-D-glucosaminyl)-1-(1,2-diacyl-sn-glycero-3-phospho)-1D-myo-inositol(out)</text>
        <dbReference type="Rhea" id="RHEA:71491"/>
        <dbReference type="ChEBI" id="CHEBI:57997"/>
    </reaction>
</comment>
<keyword evidence="3 15" id="KW-0812">Transmembrane</keyword>
<dbReference type="AlphaFoldDB" id="A0A1I7ZUK2"/>
<dbReference type="GO" id="GO:0016020">
    <property type="term" value="C:membrane"/>
    <property type="evidence" value="ECO:0007669"/>
    <property type="project" value="UniProtKB-SubCell"/>
</dbReference>
<evidence type="ECO:0000256" key="4">
    <source>
        <dbReference type="ARBA" id="ARBA00022989"/>
    </source>
</evidence>
<keyword evidence="5 15" id="KW-0472">Membrane</keyword>
<evidence type="ECO:0000256" key="3">
    <source>
        <dbReference type="ARBA" id="ARBA00022692"/>
    </source>
</evidence>
<dbReference type="PANTHER" id="PTHR21347">
    <property type="entry name" value="CLEFT LIP AND PALATE ASSOCIATED TRANSMEMBRANE PROTEIN-RELATED"/>
    <property type="match status" value="1"/>
</dbReference>
<dbReference type="PANTHER" id="PTHR21347:SF0">
    <property type="entry name" value="LIPID SCRAMBLASE CLPTM1L"/>
    <property type="match status" value="1"/>
</dbReference>
<evidence type="ECO:0000313" key="17">
    <source>
        <dbReference type="WBParaSite" id="L893_g29948.t1"/>
    </source>
</evidence>
<accession>A0A1I7ZUK2</accession>
<evidence type="ECO:0000313" key="16">
    <source>
        <dbReference type="Proteomes" id="UP000095287"/>
    </source>
</evidence>
<dbReference type="GO" id="GO:0012505">
    <property type="term" value="C:endomembrane system"/>
    <property type="evidence" value="ECO:0007669"/>
    <property type="project" value="TreeGrafter"/>
</dbReference>
<comment type="catalytic activity">
    <reaction evidence="6">
        <text>a 1,2-diacyl-sn-glycero-3-phosphoethanolamine(in) = a 1,2-diacyl-sn-glycero-3-phosphoethanolamine(out)</text>
        <dbReference type="Rhea" id="RHEA:38895"/>
        <dbReference type="ChEBI" id="CHEBI:64612"/>
    </reaction>
</comment>
<evidence type="ECO:0000256" key="13">
    <source>
        <dbReference type="ARBA" id="ARBA00045827"/>
    </source>
</evidence>
<name>A0A1I7ZUK2_9BILA</name>
<comment type="catalytic activity">
    <reaction evidence="9">
        <text>6-(alpha-D-glucosaminyl)-(1-octadecanoyl,2-(9Z)-octadecenoyl-sn-glycero-3-phospho)-1D-myo-inositol(in) = 6-(alpha-D-glucosaminyl)-(1-octadecanoyl,2-(9Z)-octadecenoyl-sn-glycero-3-phospho)-1D-myo-inositol(out)</text>
        <dbReference type="Rhea" id="RHEA:71495"/>
        <dbReference type="ChEBI" id="CHEBI:190691"/>
    </reaction>
</comment>
<dbReference type="Pfam" id="PF05602">
    <property type="entry name" value="CLPTM1"/>
    <property type="match status" value="1"/>
</dbReference>
<comment type="catalytic activity">
    <reaction evidence="7">
        <text>a 1,2-diacyl-sn-glycero-3-phosphocholine(in) = a 1,2-diacyl-sn-glycero-3-phosphocholine(out)</text>
        <dbReference type="Rhea" id="RHEA:38571"/>
        <dbReference type="ChEBI" id="CHEBI:57643"/>
    </reaction>
</comment>
<feature type="transmembrane region" description="Helical" evidence="15">
    <location>
        <begin position="111"/>
        <end position="132"/>
    </location>
</feature>
<reference evidence="17" key="1">
    <citation type="submission" date="2016-11" db="UniProtKB">
        <authorList>
            <consortium name="WormBaseParasite"/>
        </authorList>
    </citation>
    <scope>IDENTIFICATION</scope>
</reference>
<dbReference type="WBParaSite" id="L893_g29948.t1">
    <property type="protein sequence ID" value="L893_g29948.t1"/>
    <property type="gene ID" value="L893_g29948"/>
</dbReference>
<evidence type="ECO:0000256" key="6">
    <source>
        <dbReference type="ARBA" id="ARBA00024615"/>
    </source>
</evidence>
<evidence type="ECO:0000256" key="7">
    <source>
        <dbReference type="ARBA" id="ARBA00024631"/>
    </source>
</evidence>
<comment type="subcellular location">
    <subcellularLocation>
        <location evidence="1">Membrane</location>
        <topology evidence="1">Multi-pass membrane protein</topology>
    </subcellularLocation>
</comment>
<evidence type="ECO:0000256" key="1">
    <source>
        <dbReference type="ARBA" id="ARBA00004141"/>
    </source>
</evidence>
<dbReference type="Proteomes" id="UP000095287">
    <property type="component" value="Unplaced"/>
</dbReference>
<evidence type="ECO:0000256" key="14">
    <source>
        <dbReference type="ARBA" id="ARBA00093208"/>
    </source>
</evidence>
<proteinExistence type="inferred from homology"/>
<evidence type="ECO:0000256" key="9">
    <source>
        <dbReference type="ARBA" id="ARBA00036810"/>
    </source>
</evidence>
<protein>
    <recommendedName>
        <fullName evidence="10">Lipid scramblase CLPTM1L</fullName>
    </recommendedName>
    <alternativeName>
        <fullName evidence="12">Cisplatin resistance-related protein 9</fullName>
    </alternativeName>
    <alternativeName>
        <fullName evidence="11">Cleft lip and palate transmembrane protein 1-like protein</fullName>
    </alternativeName>
</protein>
<evidence type="ECO:0000256" key="11">
    <source>
        <dbReference type="ARBA" id="ARBA00042320"/>
    </source>
</evidence>
<evidence type="ECO:0000256" key="15">
    <source>
        <dbReference type="SAM" id="Phobius"/>
    </source>
</evidence>
<comment type="function">
    <text evidence="13">Scramblase that mediates the translocation of glucosaminylphosphatidylinositol (alpha-D-GlcN-(1-6)-(1,2-diacyl-sn-glycero-3-phospho)-1D-myo-inositol, GlcN-PI) across the endoplasmic reticulum (ER) membrane, from the cytosolic leaflet to the luminal leaflet of the ER membrane, where it participates in the biosynthesis of glycosylphosphatidylinositol (GPI). GPI is a lipid glycoconjugate involved in post-translational modification of proteins. Can also translocate 1,2-diacyl-sn-glycero-3-phospho-(1D-myo-inositol) (phosphatidylinositol or PI), as well as several other phospholipids (1,2-diacyl-sn-glycero-3-phosphocholine, 1,2-diacyl-sn-glycero-3-phosphoethanolamine), and N-acetylglucosaminylphosphatidylinositol (GlcNAc-PI) in vitro.</text>
</comment>
<feature type="transmembrane region" description="Helical" evidence="15">
    <location>
        <begin position="30"/>
        <end position="47"/>
    </location>
</feature>
<evidence type="ECO:0000256" key="10">
    <source>
        <dbReference type="ARBA" id="ARBA00040905"/>
    </source>
</evidence>
<evidence type="ECO:0000256" key="12">
    <source>
        <dbReference type="ARBA" id="ARBA00043155"/>
    </source>
</evidence>
<comment type="catalytic activity">
    <reaction evidence="8">
        <text>a 1,2-diacyl-sn-glycero-3-phospho-(1D-myo-inositol)(in) = a 1,2-diacyl-sn-glycero-3-phospho-(1D-myo-inositol)(out)</text>
        <dbReference type="Rhea" id="RHEA:38691"/>
        <dbReference type="ChEBI" id="CHEBI:57880"/>
    </reaction>
</comment>
<keyword evidence="16" id="KW-1185">Reference proteome</keyword>
<feature type="transmembrane region" description="Helical" evidence="15">
    <location>
        <begin position="86"/>
        <end position="105"/>
    </location>
</feature>